<keyword evidence="2" id="KW-1185">Reference proteome</keyword>
<proteinExistence type="predicted"/>
<evidence type="ECO:0000313" key="2">
    <source>
        <dbReference type="Proteomes" id="UP001281147"/>
    </source>
</evidence>
<dbReference type="Proteomes" id="UP001281147">
    <property type="component" value="Unassembled WGS sequence"/>
</dbReference>
<gene>
    <name evidence="1" type="ORF">LTR37_006185</name>
</gene>
<evidence type="ECO:0000313" key="1">
    <source>
        <dbReference type="EMBL" id="KAK3716835.1"/>
    </source>
</evidence>
<accession>A0ACC3NGZ4</accession>
<reference evidence="1" key="1">
    <citation type="submission" date="2023-07" db="EMBL/GenBank/DDBJ databases">
        <title>Black Yeasts Isolated from many extreme environments.</title>
        <authorList>
            <person name="Coleine C."/>
            <person name="Stajich J.E."/>
            <person name="Selbmann L."/>
        </authorList>
    </citation>
    <scope>NUCLEOTIDE SEQUENCE</scope>
    <source>
        <strain evidence="1">CCFEE 5714</strain>
    </source>
</reference>
<dbReference type="EMBL" id="JAUTXU010000040">
    <property type="protein sequence ID" value="KAK3716835.1"/>
    <property type="molecule type" value="Genomic_DNA"/>
</dbReference>
<name>A0ACC3NGZ4_9PEZI</name>
<protein>
    <submittedName>
        <fullName evidence="1">Uncharacterized protein</fullName>
    </submittedName>
</protein>
<organism evidence="1 2">
    <name type="scientific">Vermiconidia calcicola</name>
    <dbReference type="NCBI Taxonomy" id="1690605"/>
    <lineage>
        <taxon>Eukaryota</taxon>
        <taxon>Fungi</taxon>
        <taxon>Dikarya</taxon>
        <taxon>Ascomycota</taxon>
        <taxon>Pezizomycotina</taxon>
        <taxon>Dothideomycetes</taxon>
        <taxon>Dothideomycetidae</taxon>
        <taxon>Mycosphaerellales</taxon>
        <taxon>Extremaceae</taxon>
        <taxon>Vermiconidia</taxon>
    </lineage>
</organism>
<comment type="caution">
    <text evidence="1">The sequence shown here is derived from an EMBL/GenBank/DDBJ whole genome shotgun (WGS) entry which is preliminary data.</text>
</comment>
<sequence length="212" mass="23372">MASTASVTPGAQHVEDQTGKSPNRNPNTTEKSNKSPLGHGQGTQRRNARWFEKRQIKSAAYKERKRQEEIEAAASNAVVHDDEWNGFSSDEQEASQEPGDMKIDTPPEQEDLNYTFDTDDQQIFMHDGNEAEIGHDGEKSAVESDANSAQEDDAGAEQASASSDEFLSIEDVFEDDLEQQLSASAQEESGVEEDINTLYLVVLDDSTTVTRN</sequence>